<dbReference type="Gene3D" id="2.60.40.10">
    <property type="entry name" value="Immunoglobulins"/>
    <property type="match status" value="1"/>
</dbReference>
<dbReference type="InterPro" id="IPR013106">
    <property type="entry name" value="Ig_V-set"/>
</dbReference>
<dbReference type="InterPro" id="IPR013783">
    <property type="entry name" value="Ig-like_fold"/>
</dbReference>
<protein>
    <submittedName>
        <fullName evidence="9">CMRF-35-like molecule 4</fullName>
    </submittedName>
</protein>
<evidence type="ECO:0000313" key="8">
    <source>
        <dbReference type="Proteomes" id="UP000694890"/>
    </source>
</evidence>
<dbReference type="SUPFAM" id="SSF48726">
    <property type="entry name" value="Immunoglobulin"/>
    <property type="match status" value="1"/>
</dbReference>
<feature type="domain" description="Ig-like" evidence="7">
    <location>
        <begin position="34"/>
        <end position="128"/>
    </location>
</feature>
<dbReference type="KEGG" id="lcf:108885469"/>
<keyword evidence="5" id="KW-1133">Transmembrane helix</keyword>
<dbReference type="GeneID" id="108885469"/>
<dbReference type="InterPro" id="IPR036179">
    <property type="entry name" value="Ig-like_dom_sf"/>
</dbReference>
<dbReference type="PROSITE" id="PS50835">
    <property type="entry name" value="IG_LIKE"/>
    <property type="match status" value="1"/>
</dbReference>
<keyword evidence="3 5" id="KW-0472">Membrane</keyword>
<dbReference type="PANTHER" id="PTHR11860">
    <property type="entry name" value="POLYMERIC-IMMUNOGLOBULIN RECEPTOR"/>
    <property type="match status" value="1"/>
</dbReference>
<dbReference type="PANTHER" id="PTHR11860:SF87">
    <property type="entry name" value="CMRF35-LIKE MOLECULE 8"/>
    <property type="match status" value="1"/>
</dbReference>
<feature type="chain" id="PRO_5042554304" evidence="6">
    <location>
        <begin position="25"/>
        <end position="303"/>
    </location>
</feature>
<feature type="region of interest" description="Disordered" evidence="4">
    <location>
        <begin position="189"/>
        <end position="209"/>
    </location>
</feature>
<feature type="transmembrane region" description="Helical" evidence="5">
    <location>
        <begin position="159"/>
        <end position="184"/>
    </location>
</feature>
<keyword evidence="6" id="KW-0732">Signal</keyword>
<reference evidence="9" key="1">
    <citation type="submission" date="2025-08" db="UniProtKB">
        <authorList>
            <consortium name="RefSeq"/>
        </authorList>
    </citation>
    <scope>IDENTIFICATION</scope>
    <source>
        <tissue evidence="9">Brain</tissue>
    </source>
</reference>
<accession>A0AAJ7PPS0</accession>
<evidence type="ECO:0000259" key="7">
    <source>
        <dbReference type="PROSITE" id="PS50835"/>
    </source>
</evidence>
<dbReference type="AlphaFoldDB" id="A0AAJ7PPS0"/>
<dbReference type="InterPro" id="IPR050671">
    <property type="entry name" value="CD300_family_receptors"/>
</dbReference>
<evidence type="ECO:0000256" key="2">
    <source>
        <dbReference type="ARBA" id="ARBA00022692"/>
    </source>
</evidence>
<dbReference type="InterPro" id="IPR007110">
    <property type="entry name" value="Ig-like_dom"/>
</dbReference>
<dbReference type="RefSeq" id="XP_018535349.1">
    <property type="nucleotide sequence ID" value="XM_018679833.2"/>
</dbReference>
<dbReference type="InterPro" id="IPR003599">
    <property type="entry name" value="Ig_sub"/>
</dbReference>
<dbReference type="GO" id="GO:0005886">
    <property type="term" value="C:plasma membrane"/>
    <property type="evidence" value="ECO:0007669"/>
    <property type="project" value="TreeGrafter"/>
</dbReference>
<keyword evidence="2 5" id="KW-0812">Transmembrane</keyword>
<dbReference type="SMART" id="SM00409">
    <property type="entry name" value="IG"/>
    <property type="match status" value="1"/>
</dbReference>
<organism evidence="8 9">
    <name type="scientific">Lates calcarifer</name>
    <name type="common">Barramundi</name>
    <name type="synonym">Holocentrus calcarifer</name>
    <dbReference type="NCBI Taxonomy" id="8187"/>
    <lineage>
        <taxon>Eukaryota</taxon>
        <taxon>Metazoa</taxon>
        <taxon>Chordata</taxon>
        <taxon>Craniata</taxon>
        <taxon>Vertebrata</taxon>
        <taxon>Euteleostomi</taxon>
        <taxon>Actinopterygii</taxon>
        <taxon>Neopterygii</taxon>
        <taxon>Teleostei</taxon>
        <taxon>Neoteleostei</taxon>
        <taxon>Acanthomorphata</taxon>
        <taxon>Carangaria</taxon>
        <taxon>Carangaria incertae sedis</taxon>
        <taxon>Centropomidae</taxon>
        <taxon>Lates</taxon>
    </lineage>
</organism>
<dbReference type="GO" id="GO:0004888">
    <property type="term" value="F:transmembrane signaling receptor activity"/>
    <property type="evidence" value="ECO:0007669"/>
    <property type="project" value="TreeGrafter"/>
</dbReference>
<evidence type="ECO:0000256" key="5">
    <source>
        <dbReference type="SAM" id="Phobius"/>
    </source>
</evidence>
<dbReference type="Proteomes" id="UP000694890">
    <property type="component" value="Linkage group LG5"/>
</dbReference>
<evidence type="ECO:0000256" key="4">
    <source>
        <dbReference type="SAM" id="MobiDB-lite"/>
    </source>
</evidence>
<proteinExistence type="predicted"/>
<evidence type="ECO:0000313" key="9">
    <source>
        <dbReference type="RefSeq" id="XP_018535349.1"/>
    </source>
</evidence>
<sequence>MEATWISWRTTLIITVLQIQAAISFKTMAVTGVEGQEFTFTCKYSLSWQGSKYLCHEANTENCKQLIWTDKQDQWVRYKRFSLYDNTTGAFFIVKVDKLLPEDSGTYMCGVDVNSGPDHMSVIQLNVSQANPPENRTHNKNVLFTSPKELTVDKLNMPLFLTAVMCVSAILFVCLFTICLLGAVKHQRSHSRSRPRPNRETSSDYETMMPGVGTEPEPCCSSTAPDCTALPPPPDLCSHFTSKQRESAVTLGIGEYVDVDVPGHICQYQHLDLSRLEEHVYHSLQGNSGPKDGPLGVKEQINC</sequence>
<name>A0AAJ7PPS0_LATCA</name>
<evidence type="ECO:0000256" key="6">
    <source>
        <dbReference type="SAM" id="SignalP"/>
    </source>
</evidence>
<feature type="signal peptide" evidence="6">
    <location>
        <begin position="1"/>
        <end position="24"/>
    </location>
</feature>
<evidence type="ECO:0000256" key="1">
    <source>
        <dbReference type="ARBA" id="ARBA00004370"/>
    </source>
</evidence>
<comment type="subcellular location">
    <subcellularLocation>
        <location evidence="1">Membrane</location>
    </subcellularLocation>
</comment>
<dbReference type="Pfam" id="PF07686">
    <property type="entry name" value="V-set"/>
    <property type="match status" value="1"/>
</dbReference>
<evidence type="ECO:0000256" key="3">
    <source>
        <dbReference type="ARBA" id="ARBA00023136"/>
    </source>
</evidence>
<gene>
    <name evidence="9" type="primary">LOC108885469</name>
</gene>